<dbReference type="Pfam" id="PF08220">
    <property type="entry name" value="HTH_DeoR"/>
    <property type="match status" value="1"/>
</dbReference>
<evidence type="ECO:0000259" key="4">
    <source>
        <dbReference type="PROSITE" id="PS51000"/>
    </source>
</evidence>
<dbReference type="PROSITE" id="PS00894">
    <property type="entry name" value="HTH_DEOR_1"/>
    <property type="match status" value="1"/>
</dbReference>
<evidence type="ECO:0000256" key="1">
    <source>
        <dbReference type="ARBA" id="ARBA00023015"/>
    </source>
</evidence>
<dbReference type="Proteomes" id="UP000261111">
    <property type="component" value="Unassembled WGS sequence"/>
</dbReference>
<evidence type="ECO:0000313" key="6">
    <source>
        <dbReference type="Proteomes" id="UP000261111"/>
    </source>
</evidence>
<dbReference type="GeneID" id="93336183"/>
<dbReference type="InterPro" id="IPR001034">
    <property type="entry name" value="DeoR_HTH"/>
</dbReference>
<keyword evidence="2" id="KW-0238">DNA-binding</keyword>
<dbReference type="SUPFAM" id="SSF46785">
    <property type="entry name" value="Winged helix' DNA-binding domain"/>
    <property type="match status" value="1"/>
</dbReference>
<dbReference type="AlphaFoldDB" id="A0A3E2X298"/>
<dbReference type="InterPro" id="IPR036388">
    <property type="entry name" value="WH-like_DNA-bd_sf"/>
</dbReference>
<dbReference type="SMART" id="SM01134">
    <property type="entry name" value="DeoRC"/>
    <property type="match status" value="1"/>
</dbReference>
<evidence type="ECO:0000256" key="2">
    <source>
        <dbReference type="ARBA" id="ARBA00023125"/>
    </source>
</evidence>
<feature type="domain" description="HTH deoR-type" evidence="4">
    <location>
        <begin position="3"/>
        <end position="58"/>
    </location>
</feature>
<evidence type="ECO:0000313" key="5">
    <source>
        <dbReference type="EMBL" id="RGC35607.1"/>
    </source>
</evidence>
<protein>
    <submittedName>
        <fullName evidence="5">DeoR/GlpR transcriptional regulator</fullName>
    </submittedName>
</protein>
<dbReference type="Pfam" id="PF00455">
    <property type="entry name" value="DeoRC"/>
    <property type="match status" value="1"/>
</dbReference>
<comment type="caution">
    <text evidence="5">The sequence shown here is derived from an EMBL/GenBank/DDBJ whole genome shotgun (WGS) entry which is preliminary data.</text>
</comment>
<dbReference type="InterPro" id="IPR036390">
    <property type="entry name" value="WH_DNA-bd_sf"/>
</dbReference>
<dbReference type="RefSeq" id="WP_025653659.1">
    <property type="nucleotide sequence ID" value="NZ_QVIA01000001.1"/>
</dbReference>
<dbReference type="SUPFAM" id="SSF100950">
    <property type="entry name" value="NagB/RpiA/CoA transferase-like"/>
    <property type="match status" value="1"/>
</dbReference>
<organism evidence="5 6">
    <name type="scientific">Hungatella hathewayi</name>
    <dbReference type="NCBI Taxonomy" id="154046"/>
    <lineage>
        <taxon>Bacteria</taxon>
        <taxon>Bacillati</taxon>
        <taxon>Bacillota</taxon>
        <taxon>Clostridia</taxon>
        <taxon>Lachnospirales</taxon>
        <taxon>Lachnospiraceae</taxon>
        <taxon>Hungatella</taxon>
    </lineage>
</organism>
<keyword evidence="1" id="KW-0805">Transcription regulation</keyword>
<accession>A0A3E2X298</accession>
<evidence type="ECO:0000256" key="3">
    <source>
        <dbReference type="ARBA" id="ARBA00023163"/>
    </source>
</evidence>
<name>A0A3E2X298_9FIRM</name>
<dbReference type="InterPro" id="IPR014036">
    <property type="entry name" value="DeoR-like_C"/>
</dbReference>
<dbReference type="Gene3D" id="1.10.10.10">
    <property type="entry name" value="Winged helix-like DNA-binding domain superfamily/Winged helix DNA-binding domain"/>
    <property type="match status" value="1"/>
</dbReference>
<dbReference type="InterPro" id="IPR018356">
    <property type="entry name" value="Tscrpt_reg_HTH_DeoR_CS"/>
</dbReference>
<dbReference type="PANTHER" id="PTHR30363">
    <property type="entry name" value="HTH-TYPE TRANSCRIPTIONAL REGULATOR SRLR-RELATED"/>
    <property type="match status" value="1"/>
</dbReference>
<proteinExistence type="predicted"/>
<dbReference type="InterPro" id="IPR037171">
    <property type="entry name" value="NagB/RpiA_transferase-like"/>
</dbReference>
<dbReference type="GO" id="GO:0003677">
    <property type="term" value="F:DNA binding"/>
    <property type="evidence" value="ECO:0007669"/>
    <property type="project" value="UniProtKB-KW"/>
</dbReference>
<dbReference type="InterPro" id="IPR050313">
    <property type="entry name" value="Carb_Metab_HTH_regulators"/>
</dbReference>
<dbReference type="PROSITE" id="PS51000">
    <property type="entry name" value="HTH_DEOR_2"/>
    <property type="match status" value="1"/>
</dbReference>
<gene>
    <name evidence="5" type="ORF">DWX41_01040</name>
</gene>
<dbReference type="Gene3D" id="3.40.50.1360">
    <property type="match status" value="1"/>
</dbReference>
<keyword evidence="3" id="KW-0804">Transcription</keyword>
<reference evidence="5 6" key="1">
    <citation type="submission" date="2018-08" db="EMBL/GenBank/DDBJ databases">
        <title>A genome reference for cultivated species of the human gut microbiota.</title>
        <authorList>
            <person name="Zou Y."/>
            <person name="Xue W."/>
            <person name="Luo G."/>
        </authorList>
    </citation>
    <scope>NUCLEOTIDE SEQUENCE [LARGE SCALE GENOMIC DNA]</scope>
    <source>
        <strain evidence="5 6">AF19-21</strain>
    </source>
</reference>
<dbReference type="GO" id="GO:0003700">
    <property type="term" value="F:DNA-binding transcription factor activity"/>
    <property type="evidence" value="ECO:0007669"/>
    <property type="project" value="InterPro"/>
</dbReference>
<dbReference type="PRINTS" id="PR00037">
    <property type="entry name" value="HTHLACR"/>
</dbReference>
<dbReference type="SMART" id="SM00420">
    <property type="entry name" value="HTH_DEOR"/>
    <property type="match status" value="1"/>
</dbReference>
<dbReference type="PANTHER" id="PTHR30363:SF44">
    <property type="entry name" value="AGA OPERON TRANSCRIPTIONAL REPRESSOR-RELATED"/>
    <property type="match status" value="1"/>
</dbReference>
<dbReference type="EMBL" id="QVIA01000001">
    <property type="protein sequence ID" value="RGC35607.1"/>
    <property type="molecule type" value="Genomic_DNA"/>
</dbReference>
<sequence>MYIEERHERIINTLQSTGRIDVKKLADTFHVSRETIRRDLNILSENGLLLRTHGGAVLSRQESAPSSASEAPVSVRTVQNIPAKEKICSYAAKFIKDGDTIFVDNSTTCIYLYKNLPPEMQVTIITNSISFLAECAKAVNPNHTVVCLGGILKSSNLSFYGNITMKNARQYYPNKAFISCTGIASKSRITDSGVQEIDIKRFLVEASKEVFLLADPRKFQPIGQIFLCEYADIDYLITTNEADYAYLGLSDSESSKIHIAP</sequence>